<name>A0ABW9LNU4_9MYCO</name>
<feature type="compositionally biased region" description="Acidic residues" evidence="1">
    <location>
        <begin position="68"/>
        <end position="78"/>
    </location>
</feature>
<comment type="caution">
    <text evidence="2">The sequence shown here is derived from an EMBL/GenBank/DDBJ whole genome shotgun (WGS) entry which is preliminary data.</text>
</comment>
<protein>
    <recommendedName>
        <fullName evidence="4">Scaffolding protein</fullName>
    </recommendedName>
</protein>
<dbReference type="RefSeq" id="WP_409548005.1">
    <property type="nucleotide sequence ID" value="NZ_JBKBDE010000001.1"/>
</dbReference>
<feature type="region of interest" description="Disordered" evidence="1">
    <location>
        <begin position="1"/>
        <end position="103"/>
    </location>
</feature>
<feature type="region of interest" description="Disordered" evidence="1">
    <location>
        <begin position="178"/>
        <end position="202"/>
    </location>
</feature>
<accession>A0ABW9LNU4</accession>
<keyword evidence="3" id="KW-1185">Reference proteome</keyword>
<reference evidence="2 3" key="1">
    <citation type="submission" date="2024-12" db="EMBL/GenBank/DDBJ databases">
        <title>The coexistence of Mycolicibacterium septicum and Mycolicibacterium nivoides in clinical samples.</title>
        <authorList>
            <person name="Wang C."/>
            <person name="Feng Y."/>
            <person name="Zong Z."/>
        </authorList>
    </citation>
    <scope>NUCLEOTIDE SEQUENCE [LARGE SCALE GENOMIC DNA]</scope>
    <source>
        <strain evidence="2 3">120310</strain>
    </source>
</reference>
<dbReference type="EMBL" id="JBKBDE010000001">
    <property type="protein sequence ID" value="MFN6548904.1"/>
    <property type="molecule type" value="Genomic_DNA"/>
</dbReference>
<evidence type="ECO:0008006" key="4">
    <source>
        <dbReference type="Google" id="ProtNLM"/>
    </source>
</evidence>
<dbReference type="Proteomes" id="UP001635817">
    <property type="component" value="Unassembled WGS sequence"/>
</dbReference>
<feature type="compositionally biased region" description="Low complexity" evidence="1">
    <location>
        <begin position="56"/>
        <end position="67"/>
    </location>
</feature>
<sequence>MPDATNRSTVAPADDEFTASFGPADTDALQSGPALPDGPDPAVTDTETRDSDTEAPDGGQDGAQPDDTPADDDGDQDDTGGNREAAKYRRKLRDTEAERDTLRDRLTVLRRSEVERLVADRFRDPADVWRDGTQVDELLDDGGDIDPAKVNIAAGAVLKAHPHWDIAAAAVSARDGQLQSGASAPAMPRRDPFTAAFAPREH</sequence>
<evidence type="ECO:0000313" key="2">
    <source>
        <dbReference type="EMBL" id="MFN6548904.1"/>
    </source>
</evidence>
<feature type="compositionally biased region" description="Basic and acidic residues" evidence="1">
    <location>
        <begin position="80"/>
        <end position="103"/>
    </location>
</feature>
<organism evidence="2 3">
    <name type="scientific">Mycolicibacterium septicum</name>
    <dbReference type="NCBI Taxonomy" id="98668"/>
    <lineage>
        <taxon>Bacteria</taxon>
        <taxon>Bacillati</taxon>
        <taxon>Actinomycetota</taxon>
        <taxon>Actinomycetes</taxon>
        <taxon>Mycobacteriales</taxon>
        <taxon>Mycobacteriaceae</taxon>
        <taxon>Mycolicibacterium</taxon>
    </lineage>
</organism>
<proteinExistence type="predicted"/>
<gene>
    <name evidence="2" type="ORF">ACK4CP_00725</name>
</gene>
<evidence type="ECO:0000313" key="3">
    <source>
        <dbReference type="Proteomes" id="UP001635817"/>
    </source>
</evidence>
<evidence type="ECO:0000256" key="1">
    <source>
        <dbReference type="SAM" id="MobiDB-lite"/>
    </source>
</evidence>